<keyword evidence="3" id="KW-1185">Reference proteome</keyword>
<dbReference type="EMBL" id="LWGR01000021">
    <property type="protein sequence ID" value="KZM68272.1"/>
    <property type="molecule type" value="Genomic_DNA"/>
</dbReference>
<dbReference type="Proteomes" id="UP000076512">
    <property type="component" value="Unassembled WGS sequence"/>
</dbReference>
<feature type="transmembrane region" description="Helical" evidence="1">
    <location>
        <begin position="65"/>
        <end position="87"/>
    </location>
</feature>
<protein>
    <submittedName>
        <fullName evidence="2">Uncharacterized protein</fullName>
    </submittedName>
</protein>
<proteinExistence type="predicted"/>
<comment type="caution">
    <text evidence="2">The sequence shown here is derived from an EMBL/GenBank/DDBJ whole genome shotgun (WGS) entry which is preliminary data.</text>
</comment>
<accession>A0A164H7N4</accession>
<evidence type="ECO:0000313" key="2">
    <source>
        <dbReference type="EMBL" id="KZM68272.1"/>
    </source>
</evidence>
<gene>
    <name evidence="2" type="ORF">AWN90_10220</name>
</gene>
<name>A0A164H7N4_9NOCA</name>
<feature type="transmembrane region" description="Helical" evidence="1">
    <location>
        <begin position="125"/>
        <end position="146"/>
    </location>
</feature>
<keyword evidence="1" id="KW-0812">Transmembrane</keyword>
<keyword evidence="1" id="KW-0472">Membrane</keyword>
<evidence type="ECO:0000313" key="3">
    <source>
        <dbReference type="Proteomes" id="UP000076512"/>
    </source>
</evidence>
<feature type="transmembrane region" description="Helical" evidence="1">
    <location>
        <begin position="94"/>
        <end position="113"/>
    </location>
</feature>
<organism evidence="2 3">
    <name type="scientific">Nocardia terpenica</name>
    <dbReference type="NCBI Taxonomy" id="455432"/>
    <lineage>
        <taxon>Bacteria</taxon>
        <taxon>Bacillati</taxon>
        <taxon>Actinomycetota</taxon>
        <taxon>Actinomycetes</taxon>
        <taxon>Mycobacteriales</taxon>
        <taxon>Nocardiaceae</taxon>
        <taxon>Nocardia</taxon>
    </lineage>
</organism>
<dbReference type="RefSeq" id="WP_067579726.1">
    <property type="nucleotide sequence ID" value="NZ_JABMCZ010000002.1"/>
</dbReference>
<dbReference type="STRING" id="455432.AWN90_10220"/>
<keyword evidence="1" id="KW-1133">Transmembrane helix</keyword>
<dbReference type="AlphaFoldDB" id="A0A164H7N4"/>
<sequence length="169" mass="17493">MSYPYGQPGYPPVPVPVPPRPGGGAAIAAGVLALLQGLGCGVASVAGAIATRHDWAGGYRRIEELAALAMFGTLTVFFVAGALLLFFRRSAGRVLVMVASVLVMLGYSGLMIVDTVIDGSSTSELLPLAVLLAVVFGVELLTLCLAASGSASRWLAAGRHPAYRQPVYY</sequence>
<evidence type="ECO:0000256" key="1">
    <source>
        <dbReference type="SAM" id="Phobius"/>
    </source>
</evidence>
<reference evidence="2 3" key="1">
    <citation type="submission" date="2016-04" db="EMBL/GenBank/DDBJ databases">
        <authorList>
            <person name="Evans L.H."/>
            <person name="Alamgir A."/>
            <person name="Owens N."/>
            <person name="Weber N.D."/>
            <person name="Virtaneva K."/>
            <person name="Barbian K."/>
            <person name="Babar A."/>
            <person name="Rosenke K."/>
        </authorList>
    </citation>
    <scope>NUCLEOTIDE SEQUENCE [LARGE SCALE GENOMIC DNA]</scope>
    <source>
        <strain evidence="2 3">IFM 0406</strain>
    </source>
</reference>